<accession>A0A0G0U112</accession>
<organism evidence="1 2">
    <name type="scientific">Candidatus Daviesbacteria bacterium GW2011_GWA2_40_9</name>
    <dbReference type="NCBI Taxonomy" id="1618424"/>
    <lineage>
        <taxon>Bacteria</taxon>
        <taxon>Candidatus Daviesiibacteriota</taxon>
    </lineage>
</organism>
<protein>
    <submittedName>
        <fullName evidence="1">Uncharacterized protein</fullName>
    </submittedName>
</protein>
<dbReference type="PANTHER" id="PTHR42188">
    <property type="entry name" value="23S RRNA-SPECIFIC ENDONUCLEASE VAPC20"/>
    <property type="match status" value="1"/>
</dbReference>
<dbReference type="AlphaFoldDB" id="A0A0G0U112"/>
<dbReference type="GO" id="GO:0004521">
    <property type="term" value="F:RNA endonuclease activity"/>
    <property type="evidence" value="ECO:0007669"/>
    <property type="project" value="InterPro"/>
</dbReference>
<evidence type="ECO:0000313" key="2">
    <source>
        <dbReference type="Proteomes" id="UP000034601"/>
    </source>
</evidence>
<sequence length="141" mass="15890">MTKKVVIDSDAIYAIYNHNDPLHSKAIQTLQLLNNNHVQLIYPTSVVFEVMSLFQRVLSTPLVTIKMADMISRDLLIIYAIDNELLKEATNIFKPAGSKKNTLVDCSVVAVAKKIKVRGVFSYDSFYTKQGLKLAEDLIEK</sequence>
<comment type="caution">
    <text evidence="1">The sequence shown here is derived from an EMBL/GenBank/DDBJ whole genome shotgun (WGS) entry which is preliminary data.</text>
</comment>
<reference evidence="1 2" key="1">
    <citation type="journal article" date="2015" name="Nature">
        <title>rRNA introns, odd ribosomes, and small enigmatic genomes across a large radiation of phyla.</title>
        <authorList>
            <person name="Brown C.T."/>
            <person name="Hug L.A."/>
            <person name="Thomas B.C."/>
            <person name="Sharon I."/>
            <person name="Castelle C.J."/>
            <person name="Singh A."/>
            <person name="Wilkins M.J."/>
            <person name="Williams K.H."/>
            <person name="Banfield J.F."/>
        </authorList>
    </citation>
    <scope>NUCLEOTIDE SEQUENCE [LARGE SCALE GENOMIC DNA]</scope>
</reference>
<dbReference type="CDD" id="cd09854">
    <property type="entry name" value="PIN_VapC-like"/>
    <property type="match status" value="1"/>
</dbReference>
<evidence type="ECO:0000313" key="1">
    <source>
        <dbReference type="EMBL" id="KKR82793.1"/>
    </source>
</evidence>
<dbReference type="EMBL" id="LCAB01000009">
    <property type="protein sequence ID" value="KKR82793.1"/>
    <property type="molecule type" value="Genomic_DNA"/>
</dbReference>
<gene>
    <name evidence="1" type="ORF">UU29_C0009G0064</name>
</gene>
<proteinExistence type="predicted"/>
<dbReference type="PANTHER" id="PTHR42188:SF1">
    <property type="entry name" value="23S RRNA-SPECIFIC ENDONUCLEASE VAPC20"/>
    <property type="match status" value="1"/>
</dbReference>
<dbReference type="InterPro" id="IPR029060">
    <property type="entry name" value="PIN-like_dom_sf"/>
</dbReference>
<dbReference type="InterPro" id="IPR039018">
    <property type="entry name" value="VapC20-like"/>
</dbReference>
<dbReference type="GO" id="GO:0016075">
    <property type="term" value="P:rRNA catabolic process"/>
    <property type="evidence" value="ECO:0007669"/>
    <property type="project" value="TreeGrafter"/>
</dbReference>
<dbReference type="SUPFAM" id="SSF88723">
    <property type="entry name" value="PIN domain-like"/>
    <property type="match status" value="1"/>
</dbReference>
<dbReference type="Gene3D" id="3.40.50.1010">
    <property type="entry name" value="5'-nuclease"/>
    <property type="match status" value="1"/>
</dbReference>
<name>A0A0G0U112_9BACT</name>
<dbReference type="Proteomes" id="UP000034601">
    <property type="component" value="Unassembled WGS sequence"/>
</dbReference>